<reference evidence="1 2" key="1">
    <citation type="journal article" date="2019" name="Nat. Ecol. Evol.">
        <title>Megaphylogeny resolves global patterns of mushroom evolution.</title>
        <authorList>
            <person name="Varga T."/>
            <person name="Krizsan K."/>
            <person name="Foldi C."/>
            <person name="Dima B."/>
            <person name="Sanchez-Garcia M."/>
            <person name="Sanchez-Ramirez S."/>
            <person name="Szollosi G.J."/>
            <person name="Szarkandi J.G."/>
            <person name="Papp V."/>
            <person name="Albert L."/>
            <person name="Andreopoulos W."/>
            <person name="Angelini C."/>
            <person name="Antonin V."/>
            <person name="Barry K.W."/>
            <person name="Bougher N.L."/>
            <person name="Buchanan P."/>
            <person name="Buyck B."/>
            <person name="Bense V."/>
            <person name="Catcheside P."/>
            <person name="Chovatia M."/>
            <person name="Cooper J."/>
            <person name="Damon W."/>
            <person name="Desjardin D."/>
            <person name="Finy P."/>
            <person name="Geml J."/>
            <person name="Haridas S."/>
            <person name="Hughes K."/>
            <person name="Justo A."/>
            <person name="Karasinski D."/>
            <person name="Kautmanova I."/>
            <person name="Kiss B."/>
            <person name="Kocsube S."/>
            <person name="Kotiranta H."/>
            <person name="LaButti K.M."/>
            <person name="Lechner B.E."/>
            <person name="Liimatainen K."/>
            <person name="Lipzen A."/>
            <person name="Lukacs Z."/>
            <person name="Mihaltcheva S."/>
            <person name="Morgado L.N."/>
            <person name="Niskanen T."/>
            <person name="Noordeloos M.E."/>
            <person name="Ohm R.A."/>
            <person name="Ortiz-Santana B."/>
            <person name="Ovrebo C."/>
            <person name="Racz N."/>
            <person name="Riley R."/>
            <person name="Savchenko A."/>
            <person name="Shiryaev A."/>
            <person name="Soop K."/>
            <person name="Spirin V."/>
            <person name="Szebenyi C."/>
            <person name="Tomsovsky M."/>
            <person name="Tulloss R.E."/>
            <person name="Uehling J."/>
            <person name="Grigoriev I.V."/>
            <person name="Vagvolgyi C."/>
            <person name="Papp T."/>
            <person name="Martin F.M."/>
            <person name="Miettinen O."/>
            <person name="Hibbett D.S."/>
            <person name="Nagy L.G."/>
        </authorList>
    </citation>
    <scope>NUCLEOTIDE SEQUENCE [LARGE SCALE GENOMIC DNA]</scope>
    <source>
        <strain evidence="1 2">CBS 121175</strain>
    </source>
</reference>
<dbReference type="STRING" id="230819.A0A5C3KIJ6"/>
<protein>
    <submittedName>
        <fullName evidence="1">Uncharacterized protein</fullName>
    </submittedName>
</protein>
<accession>A0A5C3KIJ6</accession>
<organism evidence="1 2">
    <name type="scientific">Coprinopsis marcescibilis</name>
    <name type="common">Agaric fungus</name>
    <name type="synonym">Psathyrella marcescibilis</name>
    <dbReference type="NCBI Taxonomy" id="230819"/>
    <lineage>
        <taxon>Eukaryota</taxon>
        <taxon>Fungi</taxon>
        <taxon>Dikarya</taxon>
        <taxon>Basidiomycota</taxon>
        <taxon>Agaricomycotina</taxon>
        <taxon>Agaricomycetes</taxon>
        <taxon>Agaricomycetidae</taxon>
        <taxon>Agaricales</taxon>
        <taxon>Agaricineae</taxon>
        <taxon>Psathyrellaceae</taxon>
        <taxon>Coprinopsis</taxon>
    </lineage>
</organism>
<dbReference type="AlphaFoldDB" id="A0A5C3KIJ6"/>
<dbReference type="OrthoDB" id="3133596at2759"/>
<dbReference type="EMBL" id="ML210319">
    <property type="protein sequence ID" value="TFK19914.1"/>
    <property type="molecule type" value="Genomic_DNA"/>
</dbReference>
<evidence type="ECO:0000313" key="1">
    <source>
        <dbReference type="EMBL" id="TFK19914.1"/>
    </source>
</evidence>
<name>A0A5C3KIJ6_COPMA</name>
<sequence length="144" mass="16442">MPASLEWFWGMRKNTLNLETPQNIFPVGSSIHRMYDAGQWIMVPEEHIVQTYYDALNKEPALADRGSFPLIPNRNDFVYRLIPLKDMDDIMLIRQNYTSTPLAPGSFTVHVAPFSTFPTFVSHIHPKFVILSAGHRLAQVTGQI</sequence>
<dbReference type="Proteomes" id="UP000307440">
    <property type="component" value="Unassembled WGS sequence"/>
</dbReference>
<keyword evidence="2" id="KW-1185">Reference proteome</keyword>
<evidence type="ECO:0000313" key="2">
    <source>
        <dbReference type="Proteomes" id="UP000307440"/>
    </source>
</evidence>
<gene>
    <name evidence="1" type="ORF">FA15DRAFT_673994</name>
</gene>
<proteinExistence type="predicted"/>